<dbReference type="InterPro" id="IPR001387">
    <property type="entry name" value="Cro/C1-type_HTH"/>
</dbReference>
<dbReference type="SMART" id="SM00530">
    <property type="entry name" value="HTH_XRE"/>
    <property type="match status" value="1"/>
</dbReference>
<feature type="domain" description="HTH cro/C1-type" evidence="1">
    <location>
        <begin position="19"/>
        <end position="73"/>
    </location>
</feature>
<dbReference type="PANTHER" id="PTHR35010:SF4">
    <property type="entry name" value="BLL5781 PROTEIN"/>
    <property type="match status" value="1"/>
</dbReference>
<dbReference type="InterPro" id="IPR010982">
    <property type="entry name" value="Lambda_DNA-bd_dom_sf"/>
</dbReference>
<gene>
    <name evidence="2" type="ORF">ABQJ54_03610</name>
</gene>
<dbReference type="Gene3D" id="3.30.450.180">
    <property type="match status" value="1"/>
</dbReference>
<evidence type="ECO:0000259" key="1">
    <source>
        <dbReference type="PROSITE" id="PS50943"/>
    </source>
</evidence>
<keyword evidence="3" id="KW-1185">Reference proteome</keyword>
<protein>
    <submittedName>
        <fullName evidence="2">Helix-turn-helix domain-containing protein</fullName>
    </submittedName>
</protein>
<evidence type="ECO:0000313" key="3">
    <source>
        <dbReference type="Proteomes" id="UP001556220"/>
    </source>
</evidence>
<organism evidence="2 3">
    <name type="scientific">Rhodanobacter lycopersici</name>
    <dbReference type="NCBI Taxonomy" id="3162487"/>
    <lineage>
        <taxon>Bacteria</taxon>
        <taxon>Pseudomonadati</taxon>
        <taxon>Pseudomonadota</taxon>
        <taxon>Gammaproteobacteria</taxon>
        <taxon>Lysobacterales</taxon>
        <taxon>Rhodanobacteraceae</taxon>
        <taxon>Rhodanobacter</taxon>
    </lineage>
</organism>
<dbReference type="Pfam" id="PF13560">
    <property type="entry name" value="HTH_31"/>
    <property type="match status" value="1"/>
</dbReference>
<dbReference type="SUPFAM" id="SSF47413">
    <property type="entry name" value="lambda repressor-like DNA-binding domains"/>
    <property type="match status" value="1"/>
</dbReference>
<reference evidence="2 3" key="1">
    <citation type="submission" date="2024-06" db="EMBL/GenBank/DDBJ databases">
        <authorList>
            <person name="Woo H."/>
        </authorList>
    </citation>
    <scope>NUCLEOTIDE SEQUENCE [LARGE SCALE GENOMIC DNA]</scope>
    <source>
        <strain evidence="2 3">Si-c</strain>
    </source>
</reference>
<sequence length="276" mass="30427">MVATLAASNASPPPLGQLLREWRALRKQSQLDLALAADMSTRHLSCIETGKARPSREALARIAATLDMPLRARNALLLAAGYAPEYAEHDWAAPALERMRHAVELILAQQEPYPAFVLDRQWNVLLANGAAMRVNRLLMDGRESRHANLLHQVFDPADFRPVIVNWPAVAEKFLHHLHAQIAAAPTDPVPRRLLAEIARYPDVPAPGALHEGAAPEPVLTLEFRSRAGTLRFFETITTFSMPHDVTLQELRIESAFPADAQTAGVCARLAREYAAA</sequence>
<dbReference type="PROSITE" id="PS50943">
    <property type="entry name" value="HTH_CROC1"/>
    <property type="match status" value="1"/>
</dbReference>
<dbReference type="InterPro" id="IPR041413">
    <property type="entry name" value="MLTR_LBD"/>
</dbReference>
<dbReference type="EMBL" id="JBFOHK010000001">
    <property type="protein sequence ID" value="MEW9570824.1"/>
    <property type="molecule type" value="Genomic_DNA"/>
</dbReference>
<dbReference type="Gene3D" id="1.10.260.40">
    <property type="entry name" value="lambda repressor-like DNA-binding domains"/>
    <property type="match status" value="1"/>
</dbReference>
<dbReference type="Pfam" id="PF17765">
    <property type="entry name" value="MLTR_LBD"/>
    <property type="match status" value="1"/>
</dbReference>
<comment type="caution">
    <text evidence="2">The sequence shown here is derived from an EMBL/GenBank/DDBJ whole genome shotgun (WGS) entry which is preliminary data.</text>
</comment>
<dbReference type="Proteomes" id="UP001556220">
    <property type="component" value="Unassembled WGS sequence"/>
</dbReference>
<evidence type="ECO:0000313" key="2">
    <source>
        <dbReference type="EMBL" id="MEW9570824.1"/>
    </source>
</evidence>
<accession>A0ABV3QAG6</accession>
<dbReference type="CDD" id="cd00093">
    <property type="entry name" value="HTH_XRE"/>
    <property type="match status" value="1"/>
</dbReference>
<dbReference type="RefSeq" id="WP_367852896.1">
    <property type="nucleotide sequence ID" value="NZ_JBFOHK010000001.1"/>
</dbReference>
<proteinExistence type="predicted"/>
<dbReference type="PANTHER" id="PTHR35010">
    <property type="entry name" value="BLL4672 PROTEIN-RELATED"/>
    <property type="match status" value="1"/>
</dbReference>
<name>A0ABV3QAG6_9GAMM</name>